<evidence type="ECO:0000313" key="3">
    <source>
        <dbReference type="EMBL" id="QIW95511.1"/>
    </source>
</evidence>
<accession>A0A6H0XL88</accession>
<dbReference type="PANTHER" id="PTHR47842:SF3">
    <property type="entry name" value="DUF676 DOMAIN-CONTAINING PROTEIN"/>
    <property type="match status" value="1"/>
</dbReference>
<sequence length="441" mass="49476">MQEIEDSLHDTAPLAKKSDPLGRRKLLLVYIHGFMGDESSFRSFPAHVHSLLTVLIQDTHVVYSKIYPRYRSKKYITIARDDFSTWLEPHESSDTDVVLLGHSMGGLVAAEVALMPTPDSIRPKHRILGTINFDVPFLGMHPGVVSSGLASIFMPAGEAPMDKYVVDEGNASTEDVLATKPLKQNDTFWEPPQGDQRFNAKFNNDVVLPVRKFWQGIQHFVHKHGSDLTTATSRLISSHVEFMSAMSNATELRSRYTKLRLLEEDNESVRKSVSTTSSTPERVRFVNYYTASTGRPKAEKQSDEKPEENAATDEAAADMLKASTEVNGTTTEEQEDPPIADPETLATNESKASRPPKDRKFCNLPPKDSSGERDPTWVRIYMKDVDEVGAHCGMFFVDGRYERLVADVAERIETWSIEDLSVRLARESNDASNVTAQEKRR</sequence>
<dbReference type="PANTHER" id="PTHR47842">
    <property type="entry name" value="EXPRESSED PROTEIN"/>
    <property type="match status" value="1"/>
</dbReference>
<organism evidence="3 4">
    <name type="scientific">Peltaster fructicola</name>
    <dbReference type="NCBI Taxonomy" id="286661"/>
    <lineage>
        <taxon>Eukaryota</taxon>
        <taxon>Fungi</taxon>
        <taxon>Dikarya</taxon>
        <taxon>Ascomycota</taxon>
        <taxon>Pezizomycotina</taxon>
        <taxon>Dothideomycetes</taxon>
        <taxon>Dothideomycetes incertae sedis</taxon>
        <taxon>Peltaster</taxon>
    </lineage>
</organism>
<evidence type="ECO:0000256" key="1">
    <source>
        <dbReference type="SAM" id="MobiDB-lite"/>
    </source>
</evidence>
<dbReference type="Pfam" id="PF12697">
    <property type="entry name" value="Abhydrolase_6"/>
    <property type="match status" value="1"/>
</dbReference>
<evidence type="ECO:0000313" key="4">
    <source>
        <dbReference type="Proteomes" id="UP000503462"/>
    </source>
</evidence>
<dbReference type="OrthoDB" id="3248508at2759"/>
<reference evidence="3 4" key="1">
    <citation type="journal article" date="2016" name="Sci. Rep.">
        <title>Peltaster fructicola genome reveals evolution from an invasive phytopathogen to an ectophytic parasite.</title>
        <authorList>
            <person name="Xu C."/>
            <person name="Chen H."/>
            <person name="Gleason M.L."/>
            <person name="Xu J.R."/>
            <person name="Liu H."/>
            <person name="Zhang R."/>
            <person name="Sun G."/>
        </authorList>
    </citation>
    <scope>NUCLEOTIDE SEQUENCE [LARGE SCALE GENOMIC DNA]</scope>
    <source>
        <strain evidence="3 4">LNHT1506</strain>
    </source>
</reference>
<dbReference type="SUPFAM" id="SSF53474">
    <property type="entry name" value="alpha/beta-Hydrolases"/>
    <property type="match status" value="1"/>
</dbReference>
<dbReference type="Gene3D" id="3.40.50.1820">
    <property type="entry name" value="alpha/beta hydrolase"/>
    <property type="match status" value="1"/>
</dbReference>
<proteinExistence type="predicted"/>
<dbReference type="InterPro" id="IPR029058">
    <property type="entry name" value="AB_hydrolase_fold"/>
</dbReference>
<feature type="compositionally biased region" description="Basic and acidic residues" evidence="1">
    <location>
        <begin position="351"/>
        <end position="361"/>
    </location>
</feature>
<feature type="region of interest" description="Disordered" evidence="1">
    <location>
        <begin position="326"/>
        <end position="374"/>
    </location>
</feature>
<feature type="region of interest" description="Disordered" evidence="1">
    <location>
        <begin position="284"/>
        <end position="312"/>
    </location>
</feature>
<dbReference type="Proteomes" id="UP000503462">
    <property type="component" value="Chromosome 1"/>
</dbReference>
<protein>
    <recommendedName>
        <fullName evidence="2">AB hydrolase-1 domain-containing protein</fullName>
    </recommendedName>
</protein>
<evidence type="ECO:0000259" key="2">
    <source>
        <dbReference type="Pfam" id="PF12697"/>
    </source>
</evidence>
<name>A0A6H0XL88_9PEZI</name>
<gene>
    <name evidence="3" type="ORF">AMS68_001029</name>
</gene>
<dbReference type="AlphaFoldDB" id="A0A6H0XL88"/>
<feature type="domain" description="AB hydrolase-1" evidence="2">
    <location>
        <begin position="28"/>
        <end position="139"/>
    </location>
</feature>
<dbReference type="InterPro" id="IPR000073">
    <property type="entry name" value="AB_hydrolase_1"/>
</dbReference>
<feature type="compositionally biased region" description="Basic and acidic residues" evidence="1">
    <location>
        <begin position="296"/>
        <end position="308"/>
    </location>
</feature>
<dbReference type="EMBL" id="CP051139">
    <property type="protein sequence ID" value="QIW95511.1"/>
    <property type="molecule type" value="Genomic_DNA"/>
</dbReference>
<keyword evidence="4" id="KW-1185">Reference proteome</keyword>